<evidence type="ECO:0000256" key="13">
    <source>
        <dbReference type="RuleBase" id="RU003991"/>
    </source>
</evidence>
<evidence type="ECO:0000259" key="15">
    <source>
        <dbReference type="Pfam" id="PF01726"/>
    </source>
</evidence>
<comment type="caution">
    <text evidence="16">The sequence shown here is derived from an EMBL/GenBank/DDBJ whole genome shotgun (WGS) entry which is preliminary data.</text>
</comment>
<evidence type="ECO:0000256" key="9">
    <source>
        <dbReference type="ARBA" id="ARBA00023163"/>
    </source>
</evidence>
<evidence type="ECO:0000313" key="16">
    <source>
        <dbReference type="EMBL" id="MBR9970705.1"/>
    </source>
</evidence>
<dbReference type="InterPro" id="IPR006200">
    <property type="entry name" value="LexA"/>
</dbReference>
<dbReference type="GO" id="GO:0004252">
    <property type="term" value="F:serine-type endopeptidase activity"/>
    <property type="evidence" value="ECO:0007669"/>
    <property type="project" value="UniProtKB-EC"/>
</dbReference>
<evidence type="ECO:0000256" key="12">
    <source>
        <dbReference type="HAMAP-Rule" id="MF_00015"/>
    </source>
</evidence>
<keyword evidence="4 12" id="KW-0227">DNA damage</keyword>
<comment type="function">
    <text evidence="12">Represses a number of genes involved in the response to DNA damage (SOS response), including recA and lexA. In the presence of single-stranded DNA, RecA interacts with LexA causing an autocatalytic cleavage which disrupts the DNA-binding part of LexA, leading to derepression of the SOS regulon and eventually DNA repair.</text>
</comment>
<feature type="DNA-binding region" description="H-T-H motif" evidence="12">
    <location>
        <begin position="26"/>
        <end position="46"/>
    </location>
</feature>
<dbReference type="EMBL" id="JAGTUF010000001">
    <property type="protein sequence ID" value="MBR9970705.1"/>
    <property type="molecule type" value="Genomic_DNA"/>
</dbReference>
<dbReference type="Gene3D" id="2.10.109.10">
    <property type="entry name" value="Umud Fragment, subunit A"/>
    <property type="match status" value="1"/>
</dbReference>
<evidence type="ECO:0000256" key="5">
    <source>
        <dbReference type="ARBA" id="ARBA00022801"/>
    </source>
</evidence>
<evidence type="ECO:0000256" key="11">
    <source>
        <dbReference type="ARBA" id="ARBA00023236"/>
    </source>
</evidence>
<keyword evidence="2 12" id="KW-0678">Repressor</keyword>
<evidence type="ECO:0000256" key="10">
    <source>
        <dbReference type="ARBA" id="ARBA00023204"/>
    </source>
</evidence>
<comment type="catalytic activity">
    <reaction evidence="12">
        <text>Hydrolysis of Ala-|-Gly bond in repressor LexA.</text>
        <dbReference type="EC" id="3.4.21.88"/>
    </reaction>
</comment>
<evidence type="ECO:0000259" key="14">
    <source>
        <dbReference type="Pfam" id="PF00717"/>
    </source>
</evidence>
<dbReference type="Pfam" id="PF01726">
    <property type="entry name" value="LexA_DNA_bind"/>
    <property type="match status" value="1"/>
</dbReference>
<keyword evidence="7 12" id="KW-0805">Transcription regulation</keyword>
<feature type="site" description="Cleavage; by autolysis" evidence="12">
    <location>
        <begin position="122"/>
        <end position="123"/>
    </location>
</feature>
<dbReference type="RefSeq" id="WP_211546172.1">
    <property type="nucleotide sequence ID" value="NZ_JAGTUF010000001.1"/>
</dbReference>
<proteinExistence type="inferred from homology"/>
<dbReference type="SUPFAM" id="SSF51306">
    <property type="entry name" value="LexA/Signal peptidase"/>
    <property type="match status" value="1"/>
</dbReference>
<gene>
    <name evidence="12 16" type="primary">lexA</name>
    <name evidence="16" type="ORF">KEC16_03130</name>
</gene>
<protein>
    <recommendedName>
        <fullName evidence="12">LexA repressor</fullName>
        <ecNumber evidence="12">3.4.21.88</ecNumber>
    </recommendedName>
</protein>
<dbReference type="InterPro" id="IPR006197">
    <property type="entry name" value="Peptidase_S24_LexA"/>
</dbReference>
<reference evidence="16 17" key="1">
    <citation type="submission" date="2021-04" db="EMBL/GenBank/DDBJ databases">
        <title>Magnetospirillum sulfuroxidans sp. nov., a facultative chemolithoautotrophic sulfur-oxidizing alphaproteobacterium isolated from freshwater sediment and proposals for Paramagetospirillum gen. nov., and Magnetospirillaceae fam. nov.</title>
        <authorList>
            <person name="Koziaeva V."/>
            <person name="Geelhoed J.S."/>
            <person name="Sorokin D.Y."/>
            <person name="Grouzdev D.S."/>
        </authorList>
    </citation>
    <scope>NUCLEOTIDE SEQUENCE [LARGE SCALE GENOMIC DNA]</scope>
    <source>
        <strain evidence="16 17">J10</strain>
    </source>
</reference>
<keyword evidence="5 12" id="KW-0378">Hydrolase</keyword>
<dbReference type="SUPFAM" id="SSF46785">
    <property type="entry name" value="Winged helix' DNA-binding domain"/>
    <property type="match status" value="1"/>
</dbReference>
<dbReference type="PANTHER" id="PTHR33516">
    <property type="entry name" value="LEXA REPRESSOR"/>
    <property type="match status" value="1"/>
</dbReference>
<dbReference type="Gene3D" id="1.10.10.10">
    <property type="entry name" value="Winged helix-like DNA-binding domain superfamily/Winged helix DNA-binding domain"/>
    <property type="match status" value="1"/>
</dbReference>
<dbReference type="InterPro" id="IPR015927">
    <property type="entry name" value="Peptidase_S24_S26A/B/C"/>
</dbReference>
<dbReference type="HAMAP" id="MF_00015">
    <property type="entry name" value="LexA"/>
    <property type="match status" value="1"/>
</dbReference>
<dbReference type="InterPro" id="IPR036390">
    <property type="entry name" value="WH_DNA-bd_sf"/>
</dbReference>
<feature type="domain" description="LexA repressor DNA-binding" evidence="15">
    <location>
        <begin position="2"/>
        <end position="63"/>
    </location>
</feature>
<dbReference type="InterPro" id="IPR006199">
    <property type="entry name" value="LexA_DNA-bd_dom"/>
</dbReference>
<keyword evidence="9 12" id="KW-0804">Transcription</keyword>
<feature type="active site" description="For autocatalytic cleavage activity" evidence="12">
    <location>
        <position position="159"/>
    </location>
</feature>
<evidence type="ECO:0000313" key="17">
    <source>
        <dbReference type="Proteomes" id="UP000680714"/>
    </source>
</evidence>
<dbReference type="EC" id="3.4.21.88" evidence="12"/>
<name>A0ABS5I8D7_9PROT</name>
<dbReference type="InterPro" id="IPR050077">
    <property type="entry name" value="LexA_repressor"/>
</dbReference>
<feature type="domain" description="Peptidase S24/S26A/S26B/S26C" evidence="14">
    <location>
        <begin position="115"/>
        <end position="232"/>
    </location>
</feature>
<dbReference type="InterPro" id="IPR036388">
    <property type="entry name" value="WH-like_DNA-bd_sf"/>
</dbReference>
<evidence type="ECO:0000256" key="1">
    <source>
        <dbReference type="ARBA" id="ARBA00007484"/>
    </source>
</evidence>
<keyword evidence="11 12" id="KW-0742">SOS response</keyword>
<keyword evidence="17" id="KW-1185">Reference proteome</keyword>
<dbReference type="CDD" id="cd06529">
    <property type="entry name" value="S24_LexA-like"/>
    <property type="match status" value="1"/>
</dbReference>
<dbReference type="NCBIfam" id="TIGR00498">
    <property type="entry name" value="lexA"/>
    <property type="match status" value="1"/>
</dbReference>
<comment type="similarity">
    <text evidence="1 12 13">Belongs to the peptidase S24 family.</text>
</comment>
<keyword evidence="3 12" id="KW-0235">DNA replication</keyword>
<organism evidence="16 17">
    <name type="scientific">Magnetospirillum sulfuroxidans</name>
    <dbReference type="NCBI Taxonomy" id="611300"/>
    <lineage>
        <taxon>Bacteria</taxon>
        <taxon>Pseudomonadati</taxon>
        <taxon>Pseudomonadota</taxon>
        <taxon>Alphaproteobacteria</taxon>
        <taxon>Rhodospirillales</taxon>
        <taxon>Rhodospirillaceae</taxon>
        <taxon>Magnetospirillum</taxon>
    </lineage>
</organism>
<dbReference type="Proteomes" id="UP000680714">
    <property type="component" value="Unassembled WGS sequence"/>
</dbReference>
<comment type="subunit">
    <text evidence="12">Homodimer.</text>
</comment>
<sequence length="238" mass="25601">MLTRKQYELLMFIDERLRATGISPSFDEMKDALDLKSKSGIHRLITGLEERGFIRRLAHRARALEVVKLPENLGDQPLPAPSAKFSPTVIQGGFNQNALAGATPMAGAADAVSLPLYGKIAAGTPIEALADHTNTVEVPAALLGGGQHAHYALTVEGDSMIEAGILDGDTVLIRRCDTAEAGTIVVALVDDQEATLKRLRRKGASIALEPANKAYETRIFPPDRVKVQGRLIGLLRAY</sequence>
<accession>A0ABS5I8D7</accession>
<dbReference type="InterPro" id="IPR039418">
    <property type="entry name" value="LexA-like"/>
</dbReference>
<dbReference type="Pfam" id="PF00717">
    <property type="entry name" value="Peptidase_S24"/>
    <property type="match status" value="1"/>
</dbReference>
<keyword evidence="6 12" id="KW-0068">Autocatalytic cleavage</keyword>
<evidence type="ECO:0000256" key="7">
    <source>
        <dbReference type="ARBA" id="ARBA00023015"/>
    </source>
</evidence>
<evidence type="ECO:0000256" key="4">
    <source>
        <dbReference type="ARBA" id="ARBA00022763"/>
    </source>
</evidence>
<feature type="active site" description="For autocatalytic cleavage activity" evidence="12">
    <location>
        <position position="197"/>
    </location>
</feature>
<evidence type="ECO:0000256" key="6">
    <source>
        <dbReference type="ARBA" id="ARBA00022813"/>
    </source>
</evidence>
<dbReference type="InterPro" id="IPR036286">
    <property type="entry name" value="LexA/Signal_pep-like_sf"/>
</dbReference>
<keyword evidence="8 12" id="KW-0238">DNA-binding</keyword>
<dbReference type="PRINTS" id="PR00726">
    <property type="entry name" value="LEXASERPTASE"/>
</dbReference>
<evidence type="ECO:0000256" key="2">
    <source>
        <dbReference type="ARBA" id="ARBA00022491"/>
    </source>
</evidence>
<keyword evidence="10 12" id="KW-0234">DNA repair</keyword>
<evidence type="ECO:0000256" key="3">
    <source>
        <dbReference type="ARBA" id="ARBA00022705"/>
    </source>
</evidence>
<dbReference type="PANTHER" id="PTHR33516:SF2">
    <property type="entry name" value="LEXA REPRESSOR-RELATED"/>
    <property type="match status" value="1"/>
</dbReference>
<evidence type="ECO:0000256" key="8">
    <source>
        <dbReference type="ARBA" id="ARBA00023125"/>
    </source>
</evidence>